<dbReference type="GeneID" id="94194899"/>
<keyword evidence="2" id="KW-0648">Protein biosynthesis</keyword>
<organism evidence="2 3">
    <name type="scientific">Babesia caballi</name>
    <dbReference type="NCBI Taxonomy" id="5871"/>
    <lineage>
        <taxon>Eukaryota</taxon>
        <taxon>Sar</taxon>
        <taxon>Alveolata</taxon>
        <taxon>Apicomplexa</taxon>
        <taxon>Aconoidasida</taxon>
        <taxon>Piroplasmida</taxon>
        <taxon>Babesiidae</taxon>
        <taxon>Babesia</taxon>
    </lineage>
</organism>
<comment type="caution">
    <text evidence="2">The sequence shown here is derived from an EMBL/GenBank/DDBJ whole genome shotgun (WGS) entry which is preliminary data.</text>
</comment>
<dbReference type="GO" id="GO:0003746">
    <property type="term" value="F:translation elongation factor activity"/>
    <property type="evidence" value="ECO:0007669"/>
    <property type="project" value="UniProtKB-KW"/>
</dbReference>
<feature type="compositionally biased region" description="Basic residues" evidence="1">
    <location>
        <begin position="536"/>
        <end position="545"/>
    </location>
</feature>
<sequence length="755" mass="78328">MLRWSAVEQLQGRLGLLGNRSVGRTVPGQGAGASSHVRRLLNALPVVSQRLTVLLSLVDDAHQLLSRLDGLHSPPRGLVQQRVAVHRNGLVQVVANHLVLQLQLELLLALLGQENLLVAATPEANGAVVGGADEKVSVAAHSQGAHGSAVPTQLADELVGVAVPELDEGVQTRGDEGEERLESVGVEGLDGAVVQGNGQDAPVAGVPHVGGVVGQRGGGELLQTEHLARALLLQKVLEDLDATVAEGGGEGRAVGVLTHTDDVELGRALGGVRRQLVHLVDLAGVQVEHAQLARAGSHHHMVVARDEVGAGHRLALDGADAVASVRVPDLQGVGRKRQHHAVVGRDAEADDGAGMPDGVQKVDALAQGHHALQVGVVLHRLGGEQALQLHAPNAYSVVRVADCEPAREGLEGGYALEGVHGEHVVHLVRSSVVLGPAGRPVGELGRGVSGVEPAQQLLKMRYFRLQRVELPGDGAAGGLHSLAELAAAGALLLHDALLPALSTLRRLFGVVQAVEDDEGVGHAEKQPFVRDLQHLRGPRRRRRPTAARNAPFTGTGVHDAQAVASALRCEVPDPHDAVLRNADQKAQNVVALLQRSPLGAEFARLELRLRPCAVADEAQVGHLVAVPLQAEQAQVAGGVPYDHAAVLGAGGEQLARVAQRQAGDPALVAVHVKVLVDDGDCLPGQGLGALEAADRAVRVAHVQPSFGAVGADEAGHVCGRVEVAGLALEVHPGLAGAAVPDAHAFVVARDDIVLR</sequence>
<evidence type="ECO:0000313" key="3">
    <source>
        <dbReference type="Proteomes" id="UP001497744"/>
    </source>
</evidence>
<dbReference type="RefSeq" id="XP_067715487.1">
    <property type="nucleotide sequence ID" value="XM_067859386.1"/>
</dbReference>
<protein>
    <submittedName>
        <fullName evidence="2">Transcription elongation factor Spt5</fullName>
    </submittedName>
</protein>
<proteinExistence type="predicted"/>
<accession>A0AAV4LTD1</accession>
<feature type="region of interest" description="Disordered" evidence="1">
    <location>
        <begin position="535"/>
        <end position="555"/>
    </location>
</feature>
<dbReference type="EMBL" id="BPLF01000002">
    <property type="protein sequence ID" value="GIX63418.1"/>
    <property type="molecule type" value="Genomic_DNA"/>
</dbReference>
<reference evidence="2 3" key="1">
    <citation type="submission" date="2021-06" db="EMBL/GenBank/DDBJ databases">
        <title>Genome sequence of Babesia caballi.</title>
        <authorList>
            <person name="Yamagishi J."/>
            <person name="Kidaka T."/>
            <person name="Ochi A."/>
        </authorList>
    </citation>
    <scope>NUCLEOTIDE SEQUENCE [LARGE SCALE GENOMIC DNA]</scope>
    <source>
        <strain evidence="2">USDA-D6B2</strain>
    </source>
</reference>
<dbReference type="AlphaFoldDB" id="A0AAV4LTD1"/>
<name>A0AAV4LTD1_BABCB</name>
<keyword evidence="2" id="KW-0251">Elongation factor</keyword>
<gene>
    <name evidence="2" type="ORF">BcabD6B2_28530</name>
</gene>
<dbReference type="Proteomes" id="UP001497744">
    <property type="component" value="Unassembled WGS sequence"/>
</dbReference>
<evidence type="ECO:0000313" key="2">
    <source>
        <dbReference type="EMBL" id="GIX63418.1"/>
    </source>
</evidence>
<keyword evidence="3" id="KW-1185">Reference proteome</keyword>
<evidence type="ECO:0000256" key="1">
    <source>
        <dbReference type="SAM" id="MobiDB-lite"/>
    </source>
</evidence>